<proteinExistence type="inferred from homology"/>
<dbReference type="NCBIfam" id="TIGR02937">
    <property type="entry name" value="sigma70-ECF"/>
    <property type="match status" value="1"/>
</dbReference>
<gene>
    <name evidence="8" type="ORF">QRT04_10285</name>
</gene>
<feature type="domain" description="RNA polymerase sigma-70 region 2" evidence="6">
    <location>
        <begin position="25"/>
        <end position="92"/>
    </location>
</feature>
<evidence type="ECO:0000256" key="3">
    <source>
        <dbReference type="ARBA" id="ARBA00023082"/>
    </source>
</evidence>
<comment type="caution">
    <text evidence="8">The sequence shown here is derived from an EMBL/GenBank/DDBJ whole genome shotgun (WGS) entry which is preliminary data.</text>
</comment>
<keyword evidence="3" id="KW-0731">Sigma factor</keyword>
<feature type="domain" description="RNA polymerase sigma factor 70 region 4 type 2" evidence="7">
    <location>
        <begin position="118"/>
        <end position="170"/>
    </location>
</feature>
<keyword evidence="2" id="KW-0805">Transcription regulation</keyword>
<dbReference type="InterPro" id="IPR013325">
    <property type="entry name" value="RNA_pol_sigma_r2"/>
</dbReference>
<protein>
    <submittedName>
        <fullName evidence="8">Sigma-70 family RNA polymerase sigma factor</fullName>
    </submittedName>
</protein>
<evidence type="ECO:0000259" key="7">
    <source>
        <dbReference type="Pfam" id="PF08281"/>
    </source>
</evidence>
<dbReference type="InterPro" id="IPR007627">
    <property type="entry name" value="RNA_pol_sigma70_r2"/>
</dbReference>
<dbReference type="EMBL" id="JAUCGQ010000001">
    <property type="protein sequence ID" value="MDM7855317.1"/>
    <property type="molecule type" value="Genomic_DNA"/>
</dbReference>
<dbReference type="SUPFAM" id="SSF88659">
    <property type="entry name" value="Sigma3 and sigma4 domains of RNA polymerase sigma factors"/>
    <property type="match status" value="1"/>
</dbReference>
<dbReference type="InterPro" id="IPR036388">
    <property type="entry name" value="WH-like_DNA-bd_sf"/>
</dbReference>
<reference evidence="8 9" key="1">
    <citation type="submission" date="2023-06" db="EMBL/GenBank/DDBJ databases">
        <title>Cellulomonas sp. MW4 Whole genome sequence.</title>
        <authorList>
            <person name="Park S."/>
        </authorList>
    </citation>
    <scope>NUCLEOTIDE SEQUENCE [LARGE SCALE GENOMIC DNA]</scope>
    <source>
        <strain evidence="8 9">MW4</strain>
    </source>
</reference>
<evidence type="ECO:0000313" key="9">
    <source>
        <dbReference type="Proteomes" id="UP001529338"/>
    </source>
</evidence>
<dbReference type="InterPro" id="IPR013324">
    <property type="entry name" value="RNA_pol_sigma_r3/r4-like"/>
</dbReference>
<dbReference type="SUPFAM" id="SSF88946">
    <property type="entry name" value="Sigma2 domain of RNA polymerase sigma factors"/>
    <property type="match status" value="1"/>
</dbReference>
<evidence type="ECO:0000256" key="5">
    <source>
        <dbReference type="ARBA" id="ARBA00023163"/>
    </source>
</evidence>
<evidence type="ECO:0000313" key="8">
    <source>
        <dbReference type="EMBL" id="MDM7855317.1"/>
    </source>
</evidence>
<evidence type="ECO:0000256" key="2">
    <source>
        <dbReference type="ARBA" id="ARBA00023015"/>
    </source>
</evidence>
<comment type="similarity">
    <text evidence="1">Belongs to the sigma-70 factor family. ECF subfamily.</text>
</comment>
<dbReference type="Pfam" id="PF08281">
    <property type="entry name" value="Sigma70_r4_2"/>
    <property type="match status" value="1"/>
</dbReference>
<accession>A0ABT7SIB6</accession>
<evidence type="ECO:0000259" key="6">
    <source>
        <dbReference type="Pfam" id="PF04542"/>
    </source>
</evidence>
<evidence type="ECO:0000256" key="4">
    <source>
        <dbReference type="ARBA" id="ARBA00023125"/>
    </source>
</evidence>
<dbReference type="Proteomes" id="UP001529338">
    <property type="component" value="Unassembled WGS sequence"/>
</dbReference>
<dbReference type="PANTHER" id="PTHR43133">
    <property type="entry name" value="RNA POLYMERASE ECF-TYPE SIGMA FACTO"/>
    <property type="match status" value="1"/>
</dbReference>
<organism evidence="8 9">
    <name type="scientific">Cellulomonas alba</name>
    <dbReference type="NCBI Taxonomy" id="3053467"/>
    <lineage>
        <taxon>Bacteria</taxon>
        <taxon>Bacillati</taxon>
        <taxon>Actinomycetota</taxon>
        <taxon>Actinomycetes</taxon>
        <taxon>Micrococcales</taxon>
        <taxon>Cellulomonadaceae</taxon>
        <taxon>Cellulomonas</taxon>
    </lineage>
</organism>
<dbReference type="Pfam" id="PF04542">
    <property type="entry name" value="Sigma70_r2"/>
    <property type="match status" value="1"/>
</dbReference>
<evidence type="ECO:0000256" key="1">
    <source>
        <dbReference type="ARBA" id="ARBA00010641"/>
    </source>
</evidence>
<name>A0ABT7SIB6_9CELL</name>
<dbReference type="InterPro" id="IPR014284">
    <property type="entry name" value="RNA_pol_sigma-70_dom"/>
</dbReference>
<dbReference type="PANTHER" id="PTHR43133:SF8">
    <property type="entry name" value="RNA POLYMERASE SIGMA FACTOR HI_1459-RELATED"/>
    <property type="match status" value="1"/>
</dbReference>
<dbReference type="Gene3D" id="1.10.1740.10">
    <property type="match status" value="1"/>
</dbReference>
<keyword evidence="4" id="KW-0238">DNA-binding</keyword>
<sequence length="181" mass="20043">MEDDAPSDDELLSRVRLHPGAMALLFERHARAVHRFLARRTGPDAADDLLSEVFVAATSARERVHAHESGSALPWLYGIARNVVRAHLRTRAAPVGWPALDDMDWQAVDARLDALGRREELRRAVLALTTDERDVLLLVAWDGLTPAEAAAVLGITPEAARARLSRGRRRAQTVLDTYSTR</sequence>
<dbReference type="Gene3D" id="1.10.10.10">
    <property type="entry name" value="Winged helix-like DNA-binding domain superfamily/Winged helix DNA-binding domain"/>
    <property type="match status" value="1"/>
</dbReference>
<dbReference type="InterPro" id="IPR039425">
    <property type="entry name" value="RNA_pol_sigma-70-like"/>
</dbReference>
<keyword evidence="9" id="KW-1185">Reference proteome</keyword>
<keyword evidence="5" id="KW-0804">Transcription</keyword>
<dbReference type="InterPro" id="IPR013249">
    <property type="entry name" value="RNA_pol_sigma70_r4_t2"/>
</dbReference>
<dbReference type="RefSeq" id="WP_289455123.1">
    <property type="nucleotide sequence ID" value="NZ_JAUCGQ010000001.1"/>
</dbReference>